<reference evidence="7 8" key="1">
    <citation type="submission" date="2014-09" db="EMBL/GenBank/DDBJ databases">
        <authorList>
            <person name="Magalhaes I.L.F."/>
            <person name="Oliveira U."/>
            <person name="Santos F.R."/>
            <person name="Vidigal T.H.D.A."/>
            <person name="Brescovit A.D."/>
            <person name="Santos A.J."/>
        </authorList>
    </citation>
    <scope>NUCLEOTIDE SEQUENCE [LARGE SCALE GENOMIC DNA]</scope>
</reference>
<dbReference type="Pfam" id="PF00085">
    <property type="entry name" value="Thioredoxin"/>
    <property type="match status" value="2"/>
</dbReference>
<protein>
    <submittedName>
        <fullName evidence="7">Thioredoxin/protein disulfide isomerase</fullName>
    </submittedName>
</protein>
<sequence>MLLRSMFSTWLLAAVLPAASFTSPVGTTTSLSAATHAGLLQLTASNWTESIKEGAWLIEFYSPYCSYCKTFLPTWDQLVSTKDHLRTDYPDAPFTLAQVDCNAQRDICAEQNVPHLPRLTVYRSGVQQAGEYQGDRDYTDLSVFIDKQASIFRALKGVSDTPHPHGKLANPAPIYVPPHPDRPRPPGIPQDQAAPPADPQKEAAPASPPKEGALDAQPAPPPPPPPPPPAPPAPPKEAASAPSGPNPEGVLLSFGKAPLATPKDLDEWLSKEGGRGSSFVKFFAPWCPHCKAMKPAFIKLAESLKGRVNAVEVDCEAYPLVCRTYRVGGFPTLRMYNEGTPTEYSGGRSHDAMLQWALKAGSTSGVRSIEGRELGELGRRDEVLFLYLHSPATPEREIDAVVRASRVLLTTPVHVYKSSDPQLLERYKARLTRGSTSAASSQAAKDAVSGLLVFKDHSTDRPVDAFYPSQIPVELDPAQAAKKVAEWLDSKRFATVTEITGATFSDVIHNKAAKRVVLAALSDLHHDGTTLGTGSGSAVRDGELLALKQLALAARTAPSDTDRGGNPGVPEVLFAWIDADRWASAIGKYYNIKETNLPALILADGRSLQYWNLPQRPIITRNVPLQAQLDAEQPTYVPGAKLGGSRPDTGSLASAGALVRNARNWIDYEAVLATLALISVGKGPKARSSRGFVDRGVRQAGGAVEALIEATAAHPLLSFAFLAALCASLALWLKRTARASSANRLGGKFD</sequence>
<dbReference type="GO" id="GO:0006457">
    <property type="term" value="P:protein folding"/>
    <property type="evidence" value="ECO:0007669"/>
    <property type="project" value="TreeGrafter"/>
</dbReference>
<feature type="domain" description="Thioredoxin" evidence="6">
    <location>
        <begin position="10"/>
        <end position="150"/>
    </location>
</feature>
<accession>A0A0P1BCF3</accession>
<feature type="chain" id="PRO_5006059395" evidence="5">
    <location>
        <begin position="23"/>
        <end position="750"/>
    </location>
</feature>
<dbReference type="InterPro" id="IPR013766">
    <property type="entry name" value="Thioredoxin_domain"/>
</dbReference>
<dbReference type="Gene3D" id="3.40.30.10">
    <property type="entry name" value="Glutaredoxin"/>
    <property type="match status" value="2"/>
</dbReference>
<dbReference type="STRING" id="401625.A0A0P1BCF3"/>
<evidence type="ECO:0000256" key="1">
    <source>
        <dbReference type="ARBA" id="ARBA00006347"/>
    </source>
</evidence>
<dbReference type="SUPFAM" id="SSF52833">
    <property type="entry name" value="Thioredoxin-like"/>
    <property type="match status" value="2"/>
</dbReference>
<dbReference type="CDD" id="cd02961">
    <property type="entry name" value="PDI_a_family"/>
    <property type="match status" value="2"/>
</dbReference>
<organism evidence="7 8">
    <name type="scientific">Ceraceosorus bombacis</name>
    <dbReference type="NCBI Taxonomy" id="401625"/>
    <lineage>
        <taxon>Eukaryota</taxon>
        <taxon>Fungi</taxon>
        <taxon>Dikarya</taxon>
        <taxon>Basidiomycota</taxon>
        <taxon>Ustilaginomycotina</taxon>
        <taxon>Exobasidiomycetes</taxon>
        <taxon>Ceraceosorales</taxon>
        <taxon>Ceraceosoraceae</taxon>
        <taxon>Ceraceosorus</taxon>
    </lineage>
</organism>
<evidence type="ECO:0000256" key="4">
    <source>
        <dbReference type="SAM" id="Phobius"/>
    </source>
</evidence>
<dbReference type="GO" id="GO:0005783">
    <property type="term" value="C:endoplasmic reticulum"/>
    <property type="evidence" value="ECO:0007669"/>
    <property type="project" value="TreeGrafter"/>
</dbReference>
<dbReference type="AlphaFoldDB" id="A0A0P1BCF3"/>
<dbReference type="PROSITE" id="PS00194">
    <property type="entry name" value="THIOREDOXIN_1"/>
    <property type="match status" value="1"/>
</dbReference>
<dbReference type="InterPro" id="IPR017937">
    <property type="entry name" value="Thioredoxin_CS"/>
</dbReference>
<dbReference type="PANTHER" id="PTHR45672">
    <property type="entry name" value="PROTEIN DISULFIDE-ISOMERASE C17H9.14C-RELATED"/>
    <property type="match status" value="1"/>
</dbReference>
<dbReference type="EMBL" id="CCYA01000221">
    <property type="protein sequence ID" value="CEH13463.1"/>
    <property type="molecule type" value="Genomic_DNA"/>
</dbReference>
<keyword evidence="4" id="KW-1133">Transmembrane helix</keyword>
<dbReference type="PROSITE" id="PS51352">
    <property type="entry name" value="THIOREDOXIN_2"/>
    <property type="match status" value="2"/>
</dbReference>
<keyword evidence="2 5" id="KW-0732">Signal</keyword>
<dbReference type="InterPro" id="IPR036249">
    <property type="entry name" value="Thioredoxin-like_sf"/>
</dbReference>
<dbReference type="InterPro" id="IPR051063">
    <property type="entry name" value="PDI"/>
</dbReference>
<feature type="signal peptide" evidence="5">
    <location>
        <begin position="1"/>
        <end position="22"/>
    </location>
</feature>
<feature type="transmembrane region" description="Helical" evidence="4">
    <location>
        <begin position="716"/>
        <end position="733"/>
    </location>
</feature>
<evidence type="ECO:0000256" key="5">
    <source>
        <dbReference type="SAM" id="SignalP"/>
    </source>
</evidence>
<keyword evidence="8" id="KW-1185">Reference proteome</keyword>
<dbReference type="GO" id="GO:0003756">
    <property type="term" value="F:protein disulfide isomerase activity"/>
    <property type="evidence" value="ECO:0007669"/>
    <property type="project" value="TreeGrafter"/>
</dbReference>
<keyword evidence="4" id="KW-0472">Membrane</keyword>
<feature type="region of interest" description="Disordered" evidence="3">
    <location>
        <begin position="158"/>
        <end position="254"/>
    </location>
</feature>
<dbReference type="PANTHER" id="PTHR45672:SF3">
    <property type="entry name" value="THIOREDOXIN DOMAIN-CONTAINING PROTEIN 5"/>
    <property type="match status" value="1"/>
</dbReference>
<dbReference type="Proteomes" id="UP000054845">
    <property type="component" value="Unassembled WGS sequence"/>
</dbReference>
<feature type="domain" description="Thioredoxin" evidence="6">
    <location>
        <begin position="227"/>
        <end position="362"/>
    </location>
</feature>
<feature type="compositionally biased region" description="Pro residues" evidence="3">
    <location>
        <begin position="218"/>
        <end position="235"/>
    </location>
</feature>
<evidence type="ECO:0000259" key="6">
    <source>
        <dbReference type="PROSITE" id="PS51352"/>
    </source>
</evidence>
<comment type="similarity">
    <text evidence="1">Belongs to the protein disulfide isomerase family.</text>
</comment>
<evidence type="ECO:0000313" key="8">
    <source>
        <dbReference type="Proteomes" id="UP000054845"/>
    </source>
</evidence>
<evidence type="ECO:0000313" key="7">
    <source>
        <dbReference type="EMBL" id="CEH13463.1"/>
    </source>
</evidence>
<dbReference type="OrthoDB" id="72053at2759"/>
<name>A0A0P1BCF3_9BASI</name>
<evidence type="ECO:0000256" key="3">
    <source>
        <dbReference type="SAM" id="MobiDB-lite"/>
    </source>
</evidence>
<proteinExistence type="inferred from homology"/>
<evidence type="ECO:0000256" key="2">
    <source>
        <dbReference type="ARBA" id="ARBA00022729"/>
    </source>
</evidence>
<keyword evidence="4" id="KW-0812">Transmembrane</keyword>
<keyword evidence="7" id="KW-0413">Isomerase</keyword>